<keyword evidence="4 7" id="KW-0812">Transmembrane</keyword>
<feature type="transmembrane region" description="Helical" evidence="7">
    <location>
        <begin position="20"/>
        <end position="38"/>
    </location>
</feature>
<evidence type="ECO:0000256" key="3">
    <source>
        <dbReference type="ARBA" id="ARBA00022475"/>
    </source>
</evidence>
<dbReference type="InterPro" id="IPR003416">
    <property type="entry name" value="MgtC/SapB/SrpB/YhiD_fam"/>
</dbReference>
<keyword evidence="7" id="KW-0997">Cell inner membrane</keyword>
<protein>
    <recommendedName>
        <fullName evidence="7">Protein MgtC</fullName>
    </recommendedName>
</protein>
<organism evidence="9 10">
    <name type="scientific">Shewanella surugensis</name>
    <dbReference type="NCBI Taxonomy" id="212020"/>
    <lineage>
        <taxon>Bacteria</taxon>
        <taxon>Pseudomonadati</taxon>
        <taxon>Pseudomonadota</taxon>
        <taxon>Gammaproteobacteria</taxon>
        <taxon>Alteromonadales</taxon>
        <taxon>Shewanellaceae</taxon>
        <taxon>Shewanella</taxon>
    </lineage>
</organism>
<feature type="transmembrane region" description="Helical" evidence="7">
    <location>
        <begin position="50"/>
        <end position="72"/>
    </location>
</feature>
<gene>
    <name evidence="9" type="ORF">L2764_08285</name>
</gene>
<dbReference type="InterPro" id="IPR049177">
    <property type="entry name" value="MgtC_SapB_SrpB_YhiD_N"/>
</dbReference>
<evidence type="ECO:0000313" key="10">
    <source>
        <dbReference type="Proteomes" id="UP001203423"/>
    </source>
</evidence>
<dbReference type="EMBL" id="JAKIKS010000024">
    <property type="protein sequence ID" value="MCL1124473.1"/>
    <property type="molecule type" value="Genomic_DNA"/>
</dbReference>
<keyword evidence="6 7" id="KW-0472">Membrane</keyword>
<keyword evidence="3" id="KW-1003">Cell membrane</keyword>
<evidence type="ECO:0000256" key="7">
    <source>
        <dbReference type="RuleBase" id="RU365041"/>
    </source>
</evidence>
<evidence type="ECO:0000256" key="2">
    <source>
        <dbReference type="ARBA" id="ARBA00009298"/>
    </source>
</evidence>
<dbReference type="PRINTS" id="PR01837">
    <property type="entry name" value="MGTCSAPBPROT"/>
</dbReference>
<evidence type="ECO:0000313" key="9">
    <source>
        <dbReference type="EMBL" id="MCL1124473.1"/>
    </source>
</evidence>
<evidence type="ECO:0000256" key="6">
    <source>
        <dbReference type="ARBA" id="ARBA00023136"/>
    </source>
</evidence>
<dbReference type="Proteomes" id="UP001203423">
    <property type="component" value="Unassembled WGS sequence"/>
</dbReference>
<accession>A0ABT0L9T1</accession>
<evidence type="ECO:0000259" key="8">
    <source>
        <dbReference type="Pfam" id="PF02308"/>
    </source>
</evidence>
<name>A0ABT0L9T1_9GAMM</name>
<proteinExistence type="inferred from homology"/>
<evidence type="ECO:0000256" key="1">
    <source>
        <dbReference type="ARBA" id="ARBA00004651"/>
    </source>
</evidence>
<dbReference type="PANTHER" id="PTHR33778:SF1">
    <property type="entry name" value="MAGNESIUM TRANSPORTER YHID-RELATED"/>
    <property type="match status" value="1"/>
</dbReference>
<dbReference type="Pfam" id="PF02308">
    <property type="entry name" value="MgtC"/>
    <property type="match status" value="1"/>
</dbReference>
<keyword evidence="5 7" id="KW-1133">Transmembrane helix</keyword>
<sequence>MPAVSSELQNLTPVFDMIEVIYLFKIAVASILGGIIGFSVRKTHPNGIRIFGITALSACGFSEIAIHLYYIYQVDYTFNIIAGVVTGIGFLGAGLIFQDRNNAVRGISAAATLWAAAVIGMAIGINMYIIGFGMTVIVFLSYLFSGSEHKTQTASIAAIDDNATAFPHSVPLDKIEKINKQPQ</sequence>
<keyword evidence="10" id="KW-1185">Reference proteome</keyword>
<evidence type="ECO:0000256" key="4">
    <source>
        <dbReference type="ARBA" id="ARBA00022692"/>
    </source>
</evidence>
<feature type="domain" description="MgtC/SapB/SrpB/YhiD N-terminal" evidence="8">
    <location>
        <begin position="27"/>
        <end position="144"/>
    </location>
</feature>
<feature type="transmembrane region" description="Helical" evidence="7">
    <location>
        <begin position="78"/>
        <end position="97"/>
    </location>
</feature>
<evidence type="ECO:0000256" key="5">
    <source>
        <dbReference type="ARBA" id="ARBA00022989"/>
    </source>
</evidence>
<comment type="caution">
    <text evidence="9">The sequence shown here is derived from an EMBL/GenBank/DDBJ whole genome shotgun (WGS) entry which is preliminary data.</text>
</comment>
<comment type="subcellular location">
    <subcellularLocation>
        <location evidence="7">Cell inner membrane</location>
        <topology evidence="7">Multi-pass membrane protein</topology>
    </subcellularLocation>
    <subcellularLocation>
        <location evidence="1">Cell membrane</location>
        <topology evidence="1">Multi-pass membrane protein</topology>
    </subcellularLocation>
</comment>
<dbReference type="RefSeq" id="WP_248939755.1">
    <property type="nucleotide sequence ID" value="NZ_JAKIKS010000024.1"/>
</dbReference>
<reference evidence="9 10" key="1">
    <citation type="submission" date="2022-01" db="EMBL/GenBank/DDBJ databases">
        <title>Whole genome-based taxonomy of the Shewanellaceae.</title>
        <authorList>
            <person name="Martin-Rodriguez A.J."/>
        </authorList>
    </citation>
    <scope>NUCLEOTIDE SEQUENCE [LARGE SCALE GENOMIC DNA]</scope>
    <source>
        <strain evidence="9 10">DSM 17177</strain>
    </source>
</reference>
<dbReference type="PANTHER" id="PTHR33778">
    <property type="entry name" value="PROTEIN MGTC"/>
    <property type="match status" value="1"/>
</dbReference>
<comment type="similarity">
    <text evidence="2 7">Belongs to the MgtC/SapB family.</text>
</comment>
<feature type="transmembrane region" description="Helical" evidence="7">
    <location>
        <begin position="109"/>
        <end position="142"/>
    </location>
</feature>